<keyword evidence="1" id="KW-0805">Transcription regulation</keyword>
<keyword evidence="3" id="KW-0804">Transcription</keyword>
<evidence type="ECO:0000256" key="4">
    <source>
        <dbReference type="SAM" id="Phobius"/>
    </source>
</evidence>
<dbReference type="InterPro" id="IPR018060">
    <property type="entry name" value="HTH_AraC"/>
</dbReference>
<evidence type="ECO:0000313" key="6">
    <source>
        <dbReference type="EMBL" id="ANY72723.1"/>
    </source>
</evidence>
<dbReference type="GO" id="GO:0003700">
    <property type="term" value="F:DNA-binding transcription factor activity"/>
    <property type="evidence" value="ECO:0007669"/>
    <property type="project" value="InterPro"/>
</dbReference>
<accession>A0A1B2DYE5</accession>
<feature type="domain" description="HTH araC/xylS-type" evidence="5">
    <location>
        <begin position="717"/>
        <end position="815"/>
    </location>
</feature>
<dbReference type="SUPFAM" id="SSF46689">
    <property type="entry name" value="Homeodomain-like"/>
    <property type="match status" value="2"/>
</dbReference>
<evidence type="ECO:0000256" key="1">
    <source>
        <dbReference type="ARBA" id="ARBA00023015"/>
    </source>
</evidence>
<dbReference type="InterPro" id="IPR020449">
    <property type="entry name" value="Tscrpt_reg_AraC-type_HTH"/>
</dbReference>
<dbReference type="EMBL" id="CP016809">
    <property type="protein sequence ID" value="ANY72723.1"/>
    <property type="molecule type" value="Genomic_DNA"/>
</dbReference>
<organism evidence="6">
    <name type="scientific">Paenibacillus ihbetae</name>
    <dbReference type="NCBI Taxonomy" id="1870820"/>
    <lineage>
        <taxon>Bacteria</taxon>
        <taxon>Bacillati</taxon>
        <taxon>Bacillota</taxon>
        <taxon>Bacilli</taxon>
        <taxon>Bacillales</taxon>
        <taxon>Paenibacillaceae</taxon>
        <taxon>Paenibacillus</taxon>
    </lineage>
</organism>
<dbReference type="Pfam" id="PF17853">
    <property type="entry name" value="GGDEF_2"/>
    <property type="match status" value="1"/>
</dbReference>
<dbReference type="PANTHER" id="PTHR43280:SF28">
    <property type="entry name" value="HTH-TYPE TRANSCRIPTIONAL ACTIVATOR RHAS"/>
    <property type="match status" value="1"/>
</dbReference>
<reference evidence="6" key="1">
    <citation type="submission" date="2016-08" db="EMBL/GenBank/DDBJ databases">
        <title>Complete Genome Seqeunce of Paenibacillus sp. nov. IHBB 9852 from high altitute lake of Indian trans-Himalayas.</title>
        <authorList>
            <person name="Kiran S."/>
            <person name="Swarnkar M.K."/>
            <person name="Rana A."/>
            <person name="Tewari R."/>
            <person name="Gulati A."/>
        </authorList>
    </citation>
    <scope>NUCLEOTIDE SEQUENCE [LARGE SCALE GENOMIC DNA]</scope>
    <source>
        <strain evidence="6">IHBB 9852</strain>
    </source>
</reference>
<dbReference type="PROSITE" id="PS00041">
    <property type="entry name" value="HTH_ARAC_FAMILY_1"/>
    <property type="match status" value="1"/>
</dbReference>
<dbReference type="PANTHER" id="PTHR43280">
    <property type="entry name" value="ARAC-FAMILY TRANSCRIPTIONAL REGULATOR"/>
    <property type="match status" value="1"/>
</dbReference>
<name>A0A1B2DYE5_9BACL</name>
<dbReference type="InterPro" id="IPR018062">
    <property type="entry name" value="HTH_AraC-typ_CS"/>
</dbReference>
<keyword evidence="4" id="KW-0812">Transmembrane</keyword>
<evidence type="ECO:0000256" key="2">
    <source>
        <dbReference type="ARBA" id="ARBA00023125"/>
    </source>
</evidence>
<keyword evidence="2" id="KW-0238">DNA-binding</keyword>
<dbReference type="Pfam" id="PF12833">
    <property type="entry name" value="HTH_18"/>
    <property type="match status" value="1"/>
</dbReference>
<feature type="transmembrane region" description="Helical" evidence="4">
    <location>
        <begin position="20"/>
        <end position="45"/>
    </location>
</feature>
<keyword evidence="4" id="KW-1133">Transmembrane helix</keyword>
<dbReference type="InterPro" id="IPR009057">
    <property type="entry name" value="Homeodomain-like_sf"/>
</dbReference>
<evidence type="ECO:0000259" key="5">
    <source>
        <dbReference type="PROSITE" id="PS01124"/>
    </source>
</evidence>
<dbReference type="SMART" id="SM00342">
    <property type="entry name" value="HTH_ARAC"/>
    <property type="match status" value="1"/>
</dbReference>
<dbReference type="InterPro" id="IPR041522">
    <property type="entry name" value="CdaR_GGDEF"/>
</dbReference>
<dbReference type="PROSITE" id="PS01124">
    <property type="entry name" value="HTH_ARAC_FAMILY_2"/>
    <property type="match status" value="1"/>
</dbReference>
<sequence>MMPQLRTWIDSIGRIKRRKFFLKLIVTTVLITVLPSLVSNIFAYYRVSDIVEEETGNNKLQYLNQTINTLEILLNRIKENSNLLALNRSFISFENFPNGAYYESLQGEIPKEDLPALYAYLEAKKNTFLTMNSFKLSDQFVDSVYFYDSSKNLVITSDNDRSNRQFRLEDFYDQGWYEAVQNMQMNPVFLDTRVAKQYPQGEKELLSVIYKSKKASNAIIVNLDASMIYADIISKLNANDDMYVVSSSGNIVFRSQASGKDGFPRTGLSEALQHTGGAGSYSIELDGGKKLVSYSSSKLLDWTFVNVSDMGVYTQGTIDIKQTITYTAGALILLSLLLSYFSSRSLYKPISRLNALAKGREDDDIRPDRGKGNDHQDFRHRKGSVHVPEHTHKGANDELSVIGSFVSSTIDERNYYKERLEESLPFQLERFKQSLLQRHAMSLEEIEAKKDYLGLDISLDDLSVFLLSIDEELASNGEDMLAQDLCKIKIMDALRDSRVLGQETAFFVVNVEKDKVAVVFNFPGKGRQPLFHLAQQLLDEVNARLGAQCSLGVGSICKGIGELPLAYEEAAEALKYRILYGKGYVISMDDIRADNGQTFIYPSQLEEKLNNYIRTACLEEALSTFGAFVAEIEACKNKLHYNQIQPIFIQLLTSIRHSFSSFGTDIEILFGNGTDPYRELLDLESMDHIVLWFQSLITRGIECIRQEIHARGNQHIAKIIEILENEYDKDISLSWVAEQLNLNPAYISRLFKQSTGQPFIDYLKQVRIDKSKLLLAEGRLKINEIGRQVGFGSAHYFIKVFKEITGLTPGEYKKIYS</sequence>
<keyword evidence="4" id="KW-0472">Membrane</keyword>
<dbReference type="Gene3D" id="1.10.10.60">
    <property type="entry name" value="Homeodomain-like"/>
    <property type="match status" value="2"/>
</dbReference>
<dbReference type="RefSeq" id="WP_099477356.1">
    <property type="nucleotide sequence ID" value="NZ_CP016809.1"/>
</dbReference>
<protein>
    <submittedName>
        <fullName evidence="6">AraC family transcriptional regulator</fullName>
    </submittedName>
</protein>
<dbReference type="CDD" id="cd18774">
    <property type="entry name" value="PDC2_HK_sensor"/>
    <property type="match status" value="1"/>
</dbReference>
<dbReference type="PRINTS" id="PR00032">
    <property type="entry name" value="HTHARAC"/>
</dbReference>
<evidence type="ECO:0000256" key="3">
    <source>
        <dbReference type="ARBA" id="ARBA00023163"/>
    </source>
</evidence>
<gene>
    <name evidence="6" type="ORF">BBD41_09045</name>
</gene>
<dbReference type="AlphaFoldDB" id="A0A1B2DYE5"/>
<dbReference type="GO" id="GO:0043565">
    <property type="term" value="F:sequence-specific DNA binding"/>
    <property type="evidence" value="ECO:0007669"/>
    <property type="project" value="InterPro"/>
</dbReference>
<dbReference type="KEGG" id="pib:BBD41_09045"/>
<proteinExistence type="predicted"/>